<keyword evidence="2" id="KW-1185">Reference proteome</keyword>
<accession>A0ABQ0KX59</accession>
<evidence type="ECO:0000313" key="1">
    <source>
        <dbReference type="EMBL" id="GAT43528.1"/>
    </source>
</evidence>
<proteinExistence type="predicted"/>
<evidence type="ECO:0000313" key="2">
    <source>
        <dbReference type="Proteomes" id="UP000815677"/>
    </source>
</evidence>
<dbReference type="Proteomes" id="UP000815677">
    <property type="component" value="Unassembled WGS sequence"/>
</dbReference>
<gene>
    <name evidence="1" type="ORF">MCHLO_01204</name>
</gene>
<protein>
    <submittedName>
        <fullName evidence="1">Uncharacterized protein</fullName>
    </submittedName>
</protein>
<sequence>MSNRSLRTSRQARTEAIERLSPDRQSLFAQLCSMDSLPVVIPDRRPGVAMPAAPPSTGTIEAIIWSYDDEVPSPPIVLLAPVSGIHLRGKKNQRAIYEATEIEPGEWLRWYDDGVWRRVDWDKHIQCSGKQLLLRRKGTTVLKNWAINTKYA</sequence>
<organism evidence="1 2">
    <name type="scientific">Mycena chlorophos</name>
    <name type="common">Agaric fungus</name>
    <name type="synonym">Agaricus chlorophos</name>
    <dbReference type="NCBI Taxonomy" id="658473"/>
    <lineage>
        <taxon>Eukaryota</taxon>
        <taxon>Fungi</taxon>
        <taxon>Dikarya</taxon>
        <taxon>Basidiomycota</taxon>
        <taxon>Agaricomycotina</taxon>
        <taxon>Agaricomycetes</taxon>
        <taxon>Agaricomycetidae</taxon>
        <taxon>Agaricales</taxon>
        <taxon>Marasmiineae</taxon>
        <taxon>Mycenaceae</taxon>
        <taxon>Mycena</taxon>
    </lineage>
</organism>
<name>A0ABQ0KX59_MYCCL</name>
<reference evidence="1" key="1">
    <citation type="submission" date="2014-09" db="EMBL/GenBank/DDBJ databases">
        <title>Genome sequence of the luminous mushroom Mycena chlorophos for searching fungal bioluminescence genes.</title>
        <authorList>
            <person name="Tanaka Y."/>
            <person name="Kasuga D."/>
            <person name="Oba Y."/>
            <person name="Hase S."/>
            <person name="Sato K."/>
            <person name="Oba Y."/>
            <person name="Sakakibara Y."/>
        </authorList>
    </citation>
    <scope>NUCLEOTIDE SEQUENCE</scope>
</reference>
<dbReference type="EMBL" id="DF839130">
    <property type="protein sequence ID" value="GAT43528.1"/>
    <property type="molecule type" value="Genomic_DNA"/>
</dbReference>